<evidence type="ECO:0000259" key="3">
    <source>
        <dbReference type="Pfam" id="PF25853"/>
    </source>
</evidence>
<dbReference type="Pfam" id="PF19830">
    <property type="entry name" value="DUF6311"/>
    <property type="match status" value="1"/>
</dbReference>
<feature type="transmembrane region" description="Helical" evidence="1">
    <location>
        <begin position="377"/>
        <end position="397"/>
    </location>
</feature>
<comment type="caution">
    <text evidence="4">The sequence shown here is derived from an EMBL/GenBank/DDBJ whole genome shotgun (WGS) entry which is preliminary data.</text>
</comment>
<feature type="transmembrane region" description="Helical" evidence="1">
    <location>
        <begin position="296"/>
        <end position="313"/>
    </location>
</feature>
<evidence type="ECO:0000313" key="4">
    <source>
        <dbReference type="EMBL" id="MCY1075737.1"/>
    </source>
</evidence>
<keyword evidence="5" id="KW-1185">Reference proteome</keyword>
<keyword evidence="1" id="KW-0472">Membrane</keyword>
<feature type="transmembrane region" description="Helical" evidence="1">
    <location>
        <begin position="107"/>
        <end position="124"/>
    </location>
</feature>
<feature type="transmembrane region" description="Helical" evidence="1">
    <location>
        <begin position="15"/>
        <end position="37"/>
    </location>
</feature>
<organism evidence="4 5">
    <name type="scientific">Archangium lansingense</name>
    <dbReference type="NCBI Taxonomy" id="2995310"/>
    <lineage>
        <taxon>Bacteria</taxon>
        <taxon>Pseudomonadati</taxon>
        <taxon>Myxococcota</taxon>
        <taxon>Myxococcia</taxon>
        <taxon>Myxococcales</taxon>
        <taxon>Cystobacterineae</taxon>
        <taxon>Archangiaceae</taxon>
        <taxon>Archangium</taxon>
    </lineage>
</organism>
<protein>
    <submittedName>
        <fullName evidence="4">DUF6311 domain-containing protein</fullName>
    </submittedName>
</protein>
<accession>A0ABT4A260</accession>
<dbReference type="RefSeq" id="WP_267534653.1">
    <property type="nucleotide sequence ID" value="NZ_JAPNKA010000001.1"/>
</dbReference>
<dbReference type="InterPro" id="IPR046278">
    <property type="entry name" value="DUF6311"/>
</dbReference>
<keyword evidence="1" id="KW-1133">Transmembrane helix</keyword>
<evidence type="ECO:0000256" key="1">
    <source>
        <dbReference type="SAM" id="Phobius"/>
    </source>
</evidence>
<gene>
    <name evidence="4" type="ORF">OV287_14775</name>
</gene>
<keyword evidence="1" id="KW-0812">Transmembrane</keyword>
<feature type="domain" description="DUF6311" evidence="3">
    <location>
        <begin position="442"/>
        <end position="553"/>
    </location>
</feature>
<feature type="domain" description="DUF6311" evidence="2">
    <location>
        <begin position="21"/>
        <end position="421"/>
    </location>
</feature>
<proteinExistence type="predicted"/>
<dbReference type="Proteomes" id="UP001207654">
    <property type="component" value="Unassembled WGS sequence"/>
</dbReference>
<name>A0ABT4A260_9BACT</name>
<sequence>MSSPEALPASRWERLLPWLGAILGVVWFLAAFGPGLLDPTNLRPVSRGDLAQHVLGWFHFRNVPWSFPLGSTPTLIHPMTVAVGFMDSNPWVALAFKPFSRWLPQDFHYVGLWFALCFALQGWMGVKLMERLSPRLMPRLLGAALFVTSPVLLFRVGHDTLCAHWMLLAMGLLHLRPHADSRAAWRTVGWALALNVLAAGVHPYLEMMVLALTASLLVTLAWVEHLLSWRAAAAAFGGVVGVAVGAFVLFGYVGQGVGSEAIGFGFYSADLLALINPNGWSSVLPGWSVGEGQYEGFGYLGTGSLALSAVALLEWPARWWPQAKAAVKAQLPLVVVVLLLSLLAFSSVVTAAGHHVLTMRSAVEPLLPLLAPFRSSGRFIWLLNYAVVTGVLALTVWRWRQHPRVLVALLLGAVAIQGVDTPNMWRGNLLPSHPWPRLQAPEWERVDPFYRHIVLFPPILPGAGEPCEEGIFPDDAYLLFGDLAYRRGVTTNSAALARIDASQAMAACRSLRSDVQSGRFAEDTLYVVGKKQTAAFQRPELTCGVLDGYTVCVAARQGQFREALVRAPSVATPLPKE</sequence>
<evidence type="ECO:0000259" key="2">
    <source>
        <dbReference type="Pfam" id="PF19830"/>
    </source>
</evidence>
<dbReference type="InterPro" id="IPR058671">
    <property type="entry name" value="DUF6311_C"/>
</dbReference>
<feature type="transmembrane region" description="Helical" evidence="1">
    <location>
        <begin position="229"/>
        <end position="250"/>
    </location>
</feature>
<dbReference type="Pfam" id="PF25853">
    <property type="entry name" value="DUF6311_C"/>
    <property type="match status" value="1"/>
</dbReference>
<dbReference type="EMBL" id="JAPNKA010000001">
    <property type="protein sequence ID" value="MCY1075737.1"/>
    <property type="molecule type" value="Genomic_DNA"/>
</dbReference>
<feature type="transmembrane region" description="Helical" evidence="1">
    <location>
        <begin position="136"/>
        <end position="154"/>
    </location>
</feature>
<feature type="transmembrane region" description="Helical" evidence="1">
    <location>
        <begin position="257"/>
        <end position="276"/>
    </location>
</feature>
<feature type="transmembrane region" description="Helical" evidence="1">
    <location>
        <begin position="333"/>
        <end position="357"/>
    </location>
</feature>
<reference evidence="4 5" key="1">
    <citation type="submission" date="2022-11" db="EMBL/GenBank/DDBJ databases">
        <title>Minimal conservation of predation-associated metabolite biosynthetic gene clusters underscores biosynthetic potential of Myxococcota including descriptions for ten novel species: Archangium lansinium sp. nov., Myxococcus landrumus sp. nov., Nannocystis bai.</title>
        <authorList>
            <person name="Ahearne A."/>
            <person name="Stevens C."/>
            <person name="Phillips K."/>
        </authorList>
    </citation>
    <scope>NUCLEOTIDE SEQUENCE [LARGE SCALE GENOMIC DNA]</scope>
    <source>
        <strain evidence="4 5">MIWBW</strain>
    </source>
</reference>
<evidence type="ECO:0000313" key="5">
    <source>
        <dbReference type="Proteomes" id="UP001207654"/>
    </source>
</evidence>